<evidence type="ECO:0000313" key="2">
    <source>
        <dbReference type="EMBL" id="QJA78088.1"/>
    </source>
</evidence>
<evidence type="ECO:0000313" key="1">
    <source>
        <dbReference type="EMBL" id="QJA46814.1"/>
    </source>
</evidence>
<accession>A0A6H1ZGX7</accession>
<evidence type="ECO:0000313" key="3">
    <source>
        <dbReference type="EMBL" id="QJH96897.1"/>
    </source>
</evidence>
<protein>
    <submittedName>
        <fullName evidence="1">Uncharacterized protein</fullName>
    </submittedName>
</protein>
<gene>
    <name evidence="2" type="ORF">MM415A01139_0006</name>
    <name evidence="1" type="ORF">TM448A00527_0020</name>
    <name evidence="3" type="ORF">TM448B00869_0023</name>
</gene>
<name>A0A6H1ZGX7_9ZZZZ</name>
<dbReference type="AlphaFoldDB" id="A0A6H1ZGX7"/>
<proteinExistence type="predicted"/>
<dbReference type="EMBL" id="MT144666">
    <property type="protein sequence ID" value="QJH96897.1"/>
    <property type="molecule type" value="Genomic_DNA"/>
</dbReference>
<reference evidence="1" key="1">
    <citation type="submission" date="2020-03" db="EMBL/GenBank/DDBJ databases">
        <title>The deep terrestrial virosphere.</title>
        <authorList>
            <person name="Holmfeldt K."/>
            <person name="Nilsson E."/>
            <person name="Simone D."/>
            <person name="Lopez-Fernandez M."/>
            <person name="Wu X."/>
            <person name="de Brujin I."/>
            <person name="Lundin D."/>
            <person name="Andersson A."/>
            <person name="Bertilsson S."/>
            <person name="Dopson M."/>
        </authorList>
    </citation>
    <scope>NUCLEOTIDE SEQUENCE</scope>
    <source>
        <strain evidence="2">MM415A01139</strain>
        <strain evidence="1">TM448A00527</strain>
        <strain evidence="3">TM448B00869</strain>
    </source>
</reference>
<dbReference type="EMBL" id="MT144022">
    <property type="protein sequence ID" value="QJA46814.1"/>
    <property type="molecule type" value="Genomic_DNA"/>
</dbReference>
<dbReference type="EMBL" id="MT142320">
    <property type="protein sequence ID" value="QJA78088.1"/>
    <property type="molecule type" value="Genomic_DNA"/>
</dbReference>
<organism evidence="1">
    <name type="scientific">viral metagenome</name>
    <dbReference type="NCBI Taxonomy" id="1070528"/>
    <lineage>
        <taxon>unclassified sequences</taxon>
        <taxon>metagenomes</taxon>
        <taxon>organismal metagenomes</taxon>
    </lineage>
</organism>
<sequence>MEIMATSGKVASGSKNENLLVRGFLARVDGDIKLSTGKVIKKFKDGWKASDIAKDKASACWAKLTEAERKEIRDHFGPQIEEFKATKKAFKDFTASASSLGRRIYR</sequence>